<dbReference type="RefSeq" id="XP_001301396.1">
    <property type="nucleotide sequence ID" value="XM_001301395.1"/>
</dbReference>
<accession>A2G2Z7</accession>
<evidence type="ECO:0000313" key="2">
    <source>
        <dbReference type="Proteomes" id="UP000001542"/>
    </source>
</evidence>
<protein>
    <submittedName>
        <fullName evidence="1">Uncharacterized protein</fullName>
    </submittedName>
</protein>
<dbReference type="InterPro" id="IPR036915">
    <property type="entry name" value="Cyclin-like_sf"/>
</dbReference>
<dbReference type="GO" id="GO:0019901">
    <property type="term" value="F:protein kinase binding"/>
    <property type="evidence" value="ECO:0007669"/>
    <property type="project" value="InterPro"/>
</dbReference>
<dbReference type="OrthoDB" id="337735at2759"/>
<organism evidence="1 2">
    <name type="scientific">Trichomonas vaginalis (strain ATCC PRA-98 / G3)</name>
    <dbReference type="NCBI Taxonomy" id="412133"/>
    <lineage>
        <taxon>Eukaryota</taxon>
        <taxon>Metamonada</taxon>
        <taxon>Parabasalia</taxon>
        <taxon>Trichomonadida</taxon>
        <taxon>Trichomonadidae</taxon>
        <taxon>Trichomonas</taxon>
    </lineage>
</organism>
<keyword evidence="2" id="KW-1185">Reference proteome</keyword>
<dbReference type="KEGG" id="tva:4746126"/>
<dbReference type="VEuPathDB" id="TrichDB:TVAGG3_0582380"/>
<dbReference type="Proteomes" id="UP000001542">
    <property type="component" value="Unassembled WGS sequence"/>
</dbReference>
<sequence length="161" mass="18349">MDFMGTIINSSINFVKRVPAKNIDFLTELKSKSSPKIQTNVMEKLKTCFIDSFRDLIDYSIPYLESTDPDYQEFSSDPKIPLYAAVSKIVKSTQFEWATYPGAIVLIRRITNGHDKKISVNNMQRLMLISLLLADKFIEDSPASNYDFAHALGYSSVLFIF</sequence>
<dbReference type="Gene3D" id="1.10.472.10">
    <property type="entry name" value="Cyclin-like"/>
    <property type="match status" value="1"/>
</dbReference>
<gene>
    <name evidence="1" type="ORF">TVAG_152870</name>
</gene>
<dbReference type="SUPFAM" id="SSF47954">
    <property type="entry name" value="Cyclin-like"/>
    <property type="match status" value="1"/>
</dbReference>
<dbReference type="VEuPathDB" id="TrichDB:TVAG_152870"/>
<reference evidence="1" key="1">
    <citation type="submission" date="2006-10" db="EMBL/GenBank/DDBJ databases">
        <authorList>
            <person name="Amadeo P."/>
            <person name="Zhao Q."/>
            <person name="Wortman J."/>
            <person name="Fraser-Liggett C."/>
            <person name="Carlton J."/>
        </authorList>
    </citation>
    <scope>NUCLEOTIDE SEQUENCE</scope>
    <source>
        <strain evidence="1">G3</strain>
    </source>
</reference>
<dbReference type="EMBL" id="DS114306">
    <property type="protein sequence ID" value="EAX88466.1"/>
    <property type="molecule type" value="Genomic_DNA"/>
</dbReference>
<name>A2G2Z7_TRIV3</name>
<evidence type="ECO:0000313" key="1">
    <source>
        <dbReference type="EMBL" id="EAX88466.1"/>
    </source>
</evidence>
<dbReference type="SMR" id="A2G2Z7"/>
<reference evidence="1" key="2">
    <citation type="journal article" date="2007" name="Science">
        <title>Draft genome sequence of the sexually transmitted pathogen Trichomonas vaginalis.</title>
        <authorList>
            <person name="Carlton J.M."/>
            <person name="Hirt R.P."/>
            <person name="Silva J.C."/>
            <person name="Delcher A.L."/>
            <person name="Schatz M."/>
            <person name="Zhao Q."/>
            <person name="Wortman J.R."/>
            <person name="Bidwell S.L."/>
            <person name="Alsmark U.C.M."/>
            <person name="Besteiro S."/>
            <person name="Sicheritz-Ponten T."/>
            <person name="Noel C.J."/>
            <person name="Dacks J.B."/>
            <person name="Foster P.G."/>
            <person name="Simillion C."/>
            <person name="Van de Peer Y."/>
            <person name="Miranda-Saavedra D."/>
            <person name="Barton G.J."/>
            <person name="Westrop G.D."/>
            <person name="Mueller S."/>
            <person name="Dessi D."/>
            <person name="Fiori P.L."/>
            <person name="Ren Q."/>
            <person name="Paulsen I."/>
            <person name="Zhang H."/>
            <person name="Bastida-Corcuera F.D."/>
            <person name="Simoes-Barbosa A."/>
            <person name="Brown M.T."/>
            <person name="Hayes R.D."/>
            <person name="Mukherjee M."/>
            <person name="Okumura C.Y."/>
            <person name="Schneider R."/>
            <person name="Smith A.J."/>
            <person name="Vanacova S."/>
            <person name="Villalvazo M."/>
            <person name="Haas B.J."/>
            <person name="Pertea M."/>
            <person name="Feldblyum T.V."/>
            <person name="Utterback T.R."/>
            <person name="Shu C.L."/>
            <person name="Osoegawa K."/>
            <person name="de Jong P.J."/>
            <person name="Hrdy I."/>
            <person name="Horvathova L."/>
            <person name="Zubacova Z."/>
            <person name="Dolezal P."/>
            <person name="Malik S.B."/>
            <person name="Logsdon J.M. Jr."/>
            <person name="Henze K."/>
            <person name="Gupta A."/>
            <person name="Wang C.C."/>
            <person name="Dunne R.L."/>
            <person name="Upcroft J.A."/>
            <person name="Upcroft P."/>
            <person name="White O."/>
            <person name="Salzberg S.L."/>
            <person name="Tang P."/>
            <person name="Chiu C.-H."/>
            <person name="Lee Y.-S."/>
            <person name="Embley T.M."/>
            <person name="Coombs G.H."/>
            <person name="Mottram J.C."/>
            <person name="Tachezy J."/>
            <person name="Fraser-Liggett C.M."/>
            <person name="Johnson P.J."/>
        </authorList>
    </citation>
    <scope>NUCLEOTIDE SEQUENCE [LARGE SCALE GENOMIC DNA]</scope>
    <source>
        <strain evidence="1">G3</strain>
    </source>
</reference>
<proteinExistence type="predicted"/>
<dbReference type="InterPro" id="IPR013922">
    <property type="entry name" value="Cyclin_PHO80-like"/>
</dbReference>
<dbReference type="AlphaFoldDB" id="A2G2Z7"/>
<dbReference type="InParanoid" id="A2G2Z7"/>
<dbReference type="Pfam" id="PF08613">
    <property type="entry name" value="Cyclin"/>
    <property type="match status" value="1"/>
</dbReference>